<evidence type="ECO:0000313" key="1">
    <source>
        <dbReference type="EMBL" id="ATX76825.1"/>
    </source>
</evidence>
<evidence type="ECO:0000313" key="2">
    <source>
        <dbReference type="Proteomes" id="UP000229757"/>
    </source>
</evidence>
<proteinExistence type="predicted"/>
<dbReference type="InterPro" id="IPR021363">
    <property type="entry name" value="DUF2835"/>
</dbReference>
<organism evidence="1 2">
    <name type="scientific">Reinekea forsetii</name>
    <dbReference type="NCBI Taxonomy" id="1336806"/>
    <lineage>
        <taxon>Bacteria</taxon>
        <taxon>Pseudomonadati</taxon>
        <taxon>Pseudomonadota</taxon>
        <taxon>Gammaproteobacteria</taxon>
        <taxon>Oceanospirillales</taxon>
        <taxon>Saccharospirillaceae</taxon>
        <taxon>Reinekea</taxon>
    </lineage>
</organism>
<dbReference type="AlphaFoldDB" id="A0A2K8KPY9"/>
<keyword evidence="2" id="KW-1185">Reference proteome</keyword>
<accession>A0A2K8KPY9</accession>
<dbReference type="Pfam" id="PF11197">
    <property type="entry name" value="DUF2835"/>
    <property type="match status" value="1"/>
</dbReference>
<dbReference type="RefSeq" id="WP_100257136.1">
    <property type="nucleotide sequence ID" value="NZ_CP011797.1"/>
</dbReference>
<evidence type="ECO:0008006" key="3">
    <source>
        <dbReference type="Google" id="ProtNLM"/>
    </source>
</evidence>
<dbReference type="KEGG" id="rfo:REIFOR_01683"/>
<reference evidence="1 2" key="1">
    <citation type="journal article" date="2017" name="Environ. Microbiol.">
        <title>Genomic and physiological analyses of 'Reinekea forsetii' reveal a versatile opportunistic lifestyle during spring algae blooms.</title>
        <authorList>
            <person name="Avci B."/>
            <person name="Hahnke R.L."/>
            <person name="Chafee M."/>
            <person name="Fischer T."/>
            <person name="Gruber-Vodicka H."/>
            <person name="Tegetmeyer H.E."/>
            <person name="Harder J."/>
            <person name="Fuchs B.M."/>
            <person name="Amann R.I."/>
            <person name="Teeling H."/>
        </authorList>
    </citation>
    <scope>NUCLEOTIDE SEQUENCE [LARGE SCALE GENOMIC DNA]</scope>
    <source>
        <strain evidence="1 2">Hel1_31_D35</strain>
    </source>
</reference>
<sequence>MPAIPASKSTLIVDLVISADEYLKHYKGSVTQVSAFSQDGRRVRFPTAILQPFVTREGIRGSFAIHFDAEHKFVNIVKVG</sequence>
<dbReference type="Proteomes" id="UP000229757">
    <property type="component" value="Chromosome"/>
</dbReference>
<protein>
    <recommendedName>
        <fullName evidence="3">Topoisomerase II</fullName>
    </recommendedName>
</protein>
<name>A0A2K8KPY9_9GAMM</name>
<dbReference type="OrthoDB" id="5600793at2"/>
<dbReference type="EMBL" id="CP011797">
    <property type="protein sequence ID" value="ATX76825.1"/>
    <property type="molecule type" value="Genomic_DNA"/>
</dbReference>
<gene>
    <name evidence="1" type="ORF">REIFOR_01683</name>
</gene>